<comment type="caution">
    <text evidence="1">The sequence shown here is derived from an EMBL/GenBank/DDBJ whole genome shotgun (WGS) entry which is preliminary data.</text>
</comment>
<organism evidence="1 2">
    <name type="scientific">Vibrio jasicida</name>
    <dbReference type="NCBI Taxonomy" id="766224"/>
    <lineage>
        <taxon>Bacteria</taxon>
        <taxon>Pseudomonadati</taxon>
        <taxon>Pseudomonadota</taxon>
        <taxon>Gammaproteobacteria</taxon>
        <taxon>Vibrionales</taxon>
        <taxon>Vibrionaceae</taxon>
        <taxon>Vibrio</taxon>
    </lineage>
</organism>
<keyword evidence="1" id="KW-0675">Receptor</keyword>
<dbReference type="AlphaFoldDB" id="A0AAU9R1W1"/>
<dbReference type="EMBL" id="CAKMUD010000149">
    <property type="protein sequence ID" value="CAH1604008.1"/>
    <property type="molecule type" value="Genomic_DNA"/>
</dbReference>
<evidence type="ECO:0000313" key="2">
    <source>
        <dbReference type="Proteomes" id="UP001295462"/>
    </source>
</evidence>
<dbReference type="Proteomes" id="UP001295462">
    <property type="component" value="Unassembled WGS sequence"/>
</dbReference>
<name>A0AAU9R1W1_9VIBR</name>
<gene>
    <name evidence="1" type="ORF">THF1A12_90112</name>
</gene>
<sequence>MTLKRNKPLRERDRELIRLEFFINETIQLSNKDVLTGEKIRFKETQFSNLYRFRTLLAKMDLITKERNKETNFQYIYYIHINLEKVLYEAMKEKEEYQIFLKQENENGKS</sequence>
<proteinExistence type="predicted"/>
<protein>
    <submittedName>
        <fullName evidence="1">Hyaluronan mediated motility receptor</fullName>
    </submittedName>
</protein>
<evidence type="ECO:0000313" key="1">
    <source>
        <dbReference type="EMBL" id="CAH1604008.1"/>
    </source>
</evidence>
<accession>A0AAU9R1W1</accession>
<reference evidence="1" key="1">
    <citation type="submission" date="2022-01" db="EMBL/GenBank/DDBJ databases">
        <authorList>
            <person name="Lagorce A."/>
        </authorList>
    </citation>
    <scope>NUCLEOTIDE SEQUENCE</scope>
    <source>
        <strain evidence="1">Th15_F1_A12</strain>
    </source>
</reference>
<dbReference type="RefSeq" id="WP_409588169.1">
    <property type="nucleotide sequence ID" value="NZ_CAKMTZ010000002.1"/>
</dbReference>